<evidence type="ECO:0000313" key="4">
    <source>
        <dbReference type="Proteomes" id="UP001161423"/>
    </source>
</evidence>
<keyword evidence="1" id="KW-1133">Transmembrane helix</keyword>
<proteinExistence type="predicted"/>
<evidence type="ECO:0000256" key="1">
    <source>
        <dbReference type="SAM" id="Phobius"/>
    </source>
</evidence>
<protein>
    <recommendedName>
        <fullName evidence="2">Restriction endonuclease type II-like domain-containing protein</fullName>
    </recommendedName>
</protein>
<keyword evidence="1" id="KW-0812">Transmembrane</keyword>
<reference evidence="3" key="2">
    <citation type="submission" date="2023-01" db="EMBL/GenBank/DDBJ databases">
        <title>Draft genome sequence of Methylophaga thalassica strain NBRC 102424.</title>
        <authorList>
            <person name="Sun Q."/>
            <person name="Mori K."/>
        </authorList>
    </citation>
    <scope>NUCLEOTIDE SEQUENCE</scope>
    <source>
        <strain evidence="3">NBRC 102424</strain>
    </source>
</reference>
<name>A0ABQ5TZ04_9GAMM</name>
<dbReference type="Proteomes" id="UP001161423">
    <property type="component" value="Unassembled WGS sequence"/>
</dbReference>
<keyword evidence="4" id="KW-1185">Reference proteome</keyword>
<keyword evidence="1" id="KW-0472">Membrane</keyword>
<evidence type="ECO:0000259" key="2">
    <source>
        <dbReference type="Pfam" id="PF18741"/>
    </source>
</evidence>
<accession>A0ABQ5TZ04</accession>
<comment type="caution">
    <text evidence="3">The sequence shown here is derived from an EMBL/GenBank/DDBJ whole genome shotgun (WGS) entry which is preliminary data.</text>
</comment>
<dbReference type="Pfam" id="PF18741">
    <property type="entry name" value="MTES_1575"/>
    <property type="match status" value="1"/>
</dbReference>
<gene>
    <name evidence="3" type="ORF">GCM10007891_25010</name>
</gene>
<dbReference type="EMBL" id="BSND01000013">
    <property type="protein sequence ID" value="GLQ00648.1"/>
    <property type="molecule type" value="Genomic_DNA"/>
</dbReference>
<evidence type="ECO:0000313" key="3">
    <source>
        <dbReference type="EMBL" id="GLQ00648.1"/>
    </source>
</evidence>
<organism evidence="3 4">
    <name type="scientific">Methylophaga thalassica</name>
    <dbReference type="NCBI Taxonomy" id="40223"/>
    <lineage>
        <taxon>Bacteria</taxon>
        <taxon>Pseudomonadati</taxon>
        <taxon>Pseudomonadota</taxon>
        <taxon>Gammaproteobacteria</taxon>
        <taxon>Thiotrichales</taxon>
        <taxon>Piscirickettsiaceae</taxon>
        <taxon>Methylophaga</taxon>
    </lineage>
</organism>
<feature type="transmembrane region" description="Helical" evidence="1">
    <location>
        <begin position="7"/>
        <end position="35"/>
    </location>
</feature>
<dbReference type="Gene3D" id="3.40.960.10">
    <property type="entry name" value="VSR Endonuclease"/>
    <property type="match status" value="1"/>
</dbReference>
<dbReference type="RefSeq" id="WP_284723546.1">
    <property type="nucleotide sequence ID" value="NZ_BSND01000013.1"/>
</dbReference>
<reference evidence="3" key="1">
    <citation type="journal article" date="2014" name="Int. J. Syst. Evol. Microbiol.">
        <title>Complete genome of a new Firmicutes species belonging to the dominant human colonic microbiota ('Ruminococcus bicirculans') reveals two chromosomes and a selective capacity to utilize plant glucans.</title>
        <authorList>
            <consortium name="NISC Comparative Sequencing Program"/>
            <person name="Wegmann U."/>
            <person name="Louis P."/>
            <person name="Goesmann A."/>
            <person name="Henrissat B."/>
            <person name="Duncan S.H."/>
            <person name="Flint H.J."/>
        </authorList>
    </citation>
    <scope>NUCLEOTIDE SEQUENCE</scope>
    <source>
        <strain evidence="3">NBRC 102424</strain>
    </source>
</reference>
<dbReference type="InterPro" id="IPR049468">
    <property type="entry name" value="Restrct_endonuc-II-like_dom"/>
</dbReference>
<sequence length="198" mass="22088">MTYFQRIALAVVCILLGFLFLPLFFVGGLIVWSVYRDIIEEPARRAEQAEIDARINAPVSVENIRGQCESPAEMAFLEAMVSAYKLQTGPGAIQGRGLRLRNQVSVGRLNIYSGHASSQYRADFLIDDKLVVEIDGATYHSSPEAVLRDLKRDDDMRREGYSILRIPAREVFLDSAAAVKKVEDARVLLRRTGDLGSI</sequence>
<feature type="domain" description="Restriction endonuclease type II-like" evidence="2">
    <location>
        <begin position="115"/>
        <end position="184"/>
    </location>
</feature>